<dbReference type="EMBL" id="LHPF02000038">
    <property type="protein sequence ID" value="PSC68396.1"/>
    <property type="molecule type" value="Genomic_DNA"/>
</dbReference>
<feature type="compositionally biased region" description="Low complexity" evidence="9">
    <location>
        <begin position="47"/>
        <end position="59"/>
    </location>
</feature>
<dbReference type="InterPro" id="IPR043597">
    <property type="entry name" value="TPH_dom"/>
</dbReference>
<protein>
    <recommendedName>
        <fullName evidence="7">Cilia- and flagella-associated protein 45</fullName>
    </recommendedName>
</protein>
<dbReference type="GO" id="GO:0031514">
    <property type="term" value="C:motile cilium"/>
    <property type="evidence" value="ECO:0007669"/>
    <property type="project" value="UniProtKB-SubCell"/>
</dbReference>
<name>A0A2P6V2S2_9CHLO</name>
<keyword evidence="5" id="KW-0966">Cell projection</keyword>
<dbReference type="Proteomes" id="UP000239649">
    <property type="component" value="Unassembled WGS sequence"/>
</dbReference>
<keyword evidence="2 11" id="KW-0282">Flagellum</keyword>
<evidence type="ECO:0000256" key="7">
    <source>
        <dbReference type="ARBA" id="ARBA00034142"/>
    </source>
</evidence>
<evidence type="ECO:0000256" key="2">
    <source>
        <dbReference type="ARBA" id="ARBA00022846"/>
    </source>
</evidence>
<dbReference type="AlphaFoldDB" id="A0A2P6V2S2"/>
<feature type="region of interest" description="Disordered" evidence="9">
    <location>
        <begin position="523"/>
        <end position="560"/>
    </location>
</feature>
<accession>A0A2P6V2S2</accession>
<feature type="domain" description="Trichohyalin-plectin-homology" evidence="10">
    <location>
        <begin position="163"/>
        <end position="510"/>
    </location>
</feature>
<evidence type="ECO:0000313" key="12">
    <source>
        <dbReference type="Proteomes" id="UP000239649"/>
    </source>
</evidence>
<dbReference type="PANTHER" id="PTHR15504:SF0">
    <property type="entry name" value="CILIA- AND FLAGELLA-ASSOCIATED PROTEIN 45"/>
    <property type="match status" value="1"/>
</dbReference>
<comment type="similarity">
    <text evidence="6">Belongs to the CFAP45 family.</text>
</comment>
<feature type="region of interest" description="Disordered" evidence="9">
    <location>
        <begin position="88"/>
        <end position="109"/>
    </location>
</feature>
<feature type="compositionally biased region" description="Low complexity" evidence="9">
    <location>
        <begin position="546"/>
        <end position="560"/>
    </location>
</feature>
<evidence type="ECO:0000256" key="3">
    <source>
        <dbReference type="ARBA" id="ARBA00023054"/>
    </source>
</evidence>
<organism evidence="11 12">
    <name type="scientific">Micractinium conductrix</name>
    <dbReference type="NCBI Taxonomy" id="554055"/>
    <lineage>
        <taxon>Eukaryota</taxon>
        <taxon>Viridiplantae</taxon>
        <taxon>Chlorophyta</taxon>
        <taxon>core chlorophytes</taxon>
        <taxon>Trebouxiophyceae</taxon>
        <taxon>Chlorellales</taxon>
        <taxon>Chlorellaceae</taxon>
        <taxon>Chlorella clade</taxon>
        <taxon>Micractinium</taxon>
    </lineage>
</organism>
<comment type="caution">
    <text evidence="11">The sequence shown here is derived from an EMBL/GenBank/DDBJ whole genome shotgun (WGS) entry which is preliminary data.</text>
</comment>
<evidence type="ECO:0000256" key="4">
    <source>
        <dbReference type="ARBA" id="ARBA00023069"/>
    </source>
</evidence>
<keyword evidence="12" id="KW-1185">Reference proteome</keyword>
<dbReference type="PANTHER" id="PTHR15504">
    <property type="entry name" value="NASOPHARYNGEAL EPITHELIUM SPECIFIC PROTEIN 1"/>
    <property type="match status" value="1"/>
</dbReference>
<sequence>MVASPQKRGGSTSRHPQIVAKNSYVDETLFGCSSRSSPAGSPAKQKGLSAAGSGAASPACTRSPGPAVALARDGTVMLSKSHLDRMMQKSPILTPEEMEQRRAEAQEKLEKELAEAQAARAARAAAAAEAERAAVAAEPKTEMERIREKKRLETISKAQLALLEDKEEVRLMNQMVLHSKCMAARDEQRSEKVAAKGAAAAEEARIVAQMEARRKAGLAELEERERLRSMEQKRGALKILDQLAERERDRAAFEAARRRDGEEMKARIKALKDEEQKREEDRKAAARALMAEVYAGNAELAERKKQAKVAEVEEDLAIAAYIRQRDAREQELAEERERAAKAKELEVARLRAMQEKIQDNRAALDEARAKKYQDELELRQLRKAEAEKERREAMQRDLEASRVSALAWKAKQAGEAAVVEAAEAARIAAVARQKSEQDHLEEIARLEAQKKHQARLLAQMDARREMRSKEREELVAEGRHIRERLAEEQALLEAVKRLKLAELEEAGVPKKYHAQLARMTASSASSHLNSTSAVPSSAMAPRKKSAPAGESGPAGAAKRARTGAGAAAAAAAAGGPARNQRTIAAALGAAFARPTADLVLEQAVQHDQLEHRLAEDLSSLAETYLGAWKDKCHESLRDEAAAAAALGGMRGGSVRARRAAAAASFSKEDADLDAAGLRFLECFRHLQQQVFKHDAQLQGRHLEMLVLLLRSDVVHSVGDVSFQAYSLLRGYLQHFPYASLRYHEEGQWAGRPYVAIDEGAAWEPLAANRTAGSLTREYLFEEAIKEAGHNYRVDHDRTGLTAGSNRKKGGHLDSTLKLLRLCLDRAADSVTEDHNGDMLLLRYLLTLLHQDLRVRLTVFRAYADVEEEAVQSSLLGRVLKNSLLWRIWMDGHEDDKMRQDTLRLMLRLIVGVASDEELQEVVEGEDLDKAEQAAPCICTPREMSALAACLLNMLLDLMGTAEAAGGFASAGANRMHRVNQRLRLDQALKELMWLKLDAVCTTDDSSRTFLAALAPAHRLRLLSMIAMGQVGGAYNALEVTKRPAVARAQLLAKLTKEGDSADFIAAFPADPLMALRCLNQDKGRSMQVFRKVGVKGGKGASAGRPADTLAVLSSGIAFAAHSLLASGADLPVEEAAAEAHPGAGSSGGRGGVGAAAAGAALLREELSEYLSFLAGRHKELLAAGKAADMSPASLLDLSLARAAVTAMG</sequence>
<evidence type="ECO:0000313" key="11">
    <source>
        <dbReference type="EMBL" id="PSC68396.1"/>
    </source>
</evidence>
<feature type="region of interest" description="Disordered" evidence="9">
    <location>
        <begin position="30"/>
        <end position="67"/>
    </location>
</feature>
<reference evidence="11 12" key="1">
    <citation type="journal article" date="2018" name="Plant J.">
        <title>Genome sequences of Chlorella sorokiniana UTEX 1602 and Micractinium conductrix SAG 241.80: implications to maltose excretion by a green alga.</title>
        <authorList>
            <person name="Arriola M.B."/>
            <person name="Velmurugan N."/>
            <person name="Zhang Y."/>
            <person name="Plunkett M.H."/>
            <person name="Hondzo H."/>
            <person name="Barney B.M."/>
        </authorList>
    </citation>
    <scope>NUCLEOTIDE SEQUENCE [LARGE SCALE GENOMIC DNA]</scope>
    <source>
        <strain evidence="11 12">SAG 241.80</strain>
    </source>
</reference>
<dbReference type="Pfam" id="PF13868">
    <property type="entry name" value="TPH"/>
    <property type="match status" value="1"/>
</dbReference>
<evidence type="ECO:0000256" key="1">
    <source>
        <dbReference type="ARBA" id="ARBA00004230"/>
    </source>
</evidence>
<dbReference type="STRING" id="554055.A0A2P6V2S2"/>
<dbReference type="OrthoDB" id="1902038at2759"/>
<evidence type="ECO:0000259" key="10">
    <source>
        <dbReference type="Pfam" id="PF13868"/>
    </source>
</evidence>
<gene>
    <name evidence="11" type="ORF">C2E20_8007</name>
</gene>
<evidence type="ECO:0000256" key="6">
    <source>
        <dbReference type="ARBA" id="ARBA00034116"/>
    </source>
</evidence>
<feature type="coiled-coil region" evidence="8">
    <location>
        <begin position="318"/>
        <end position="401"/>
    </location>
</feature>
<feature type="compositionally biased region" description="Basic and acidic residues" evidence="9">
    <location>
        <begin position="98"/>
        <end position="109"/>
    </location>
</feature>
<feature type="region of interest" description="Disordered" evidence="9">
    <location>
        <begin position="1"/>
        <end position="20"/>
    </location>
</feature>
<evidence type="ECO:0000256" key="9">
    <source>
        <dbReference type="SAM" id="MobiDB-lite"/>
    </source>
</evidence>
<evidence type="ECO:0000256" key="8">
    <source>
        <dbReference type="SAM" id="Coils"/>
    </source>
</evidence>
<keyword evidence="4" id="KW-0969">Cilium</keyword>
<keyword evidence="3 8" id="KW-0175">Coiled coil</keyword>
<dbReference type="InterPro" id="IPR033253">
    <property type="entry name" value="CFAP45"/>
</dbReference>
<feature type="coiled-coil region" evidence="8">
    <location>
        <begin position="261"/>
        <end position="288"/>
    </location>
</feature>
<comment type="subcellular location">
    <subcellularLocation>
        <location evidence="1">Cell projection</location>
        <location evidence="1">Cilium</location>
        <location evidence="1">Flagellum</location>
    </subcellularLocation>
</comment>
<feature type="compositionally biased region" description="Low complexity" evidence="9">
    <location>
        <begin position="523"/>
        <end position="533"/>
    </location>
</feature>
<proteinExistence type="inferred from homology"/>
<evidence type="ECO:0000256" key="5">
    <source>
        <dbReference type="ARBA" id="ARBA00023273"/>
    </source>
</evidence>